<comment type="subcellular location">
    <subcellularLocation>
        <location evidence="1">Membrane</location>
        <topology evidence="1">Multi-pass membrane protein</topology>
    </subcellularLocation>
</comment>
<sequence length="464" mass="50417">MNRDTGELWEAGGELMNQEGLSVKKLTEEQSWLQTGALLVLAFIAFSFGLMYARAVLVPFTLALFLNYLVAPIVDFQMIRLKFSKFISVSLTLLLVVLVLVLMSFLVTTVIQNVTTVANDKTFMTKLEQRLEGPLEAASRLMDRISGVGEGENPPIVVSTATTEEEPVETPAEGSVSKDPAEPPADASEPIFTDDPPTEAEPDADAEVMVPVEEQSDDVMESKSGSFAIPITPRSNINRTQQLFRALMSQIRLEAPQLATQAGATLLNLISSTVLTSIFVGFMLAGRDPYKVSKGIYAEIDRNVRKYIATKFFISAITGLLVWGCLAMIGMQFASMFGLIAFCLNFIPSIGSIIATLLPIPIAIVQFDSALMITLAIVLPGAVQMTMGNVIEPKIMGDGLQLHPATILLALAFFGMLWGPVGMLLAAPITAIVRIVLMRFKTTEPIGRLMAGVLPEEDDHLHHI</sequence>
<dbReference type="InterPro" id="IPR002549">
    <property type="entry name" value="AI-2E-like"/>
</dbReference>
<dbReference type="OrthoDB" id="9799225at2"/>
<evidence type="ECO:0008006" key="10">
    <source>
        <dbReference type="Google" id="ProtNLM"/>
    </source>
</evidence>
<dbReference type="AlphaFoldDB" id="A0A2S8F003"/>
<dbReference type="GO" id="GO:0055085">
    <property type="term" value="P:transmembrane transport"/>
    <property type="evidence" value="ECO:0007669"/>
    <property type="project" value="TreeGrafter"/>
</dbReference>
<dbReference type="RefSeq" id="WP_105358915.1">
    <property type="nucleotide sequence ID" value="NZ_PUIA01000081.1"/>
</dbReference>
<evidence type="ECO:0000256" key="7">
    <source>
        <dbReference type="SAM" id="Phobius"/>
    </source>
</evidence>
<feature type="region of interest" description="Disordered" evidence="6">
    <location>
        <begin position="159"/>
        <end position="206"/>
    </location>
</feature>
<feature type="transmembrane region" description="Helical" evidence="7">
    <location>
        <begin position="370"/>
        <end position="387"/>
    </location>
</feature>
<evidence type="ECO:0000256" key="6">
    <source>
        <dbReference type="SAM" id="MobiDB-lite"/>
    </source>
</evidence>
<dbReference type="PANTHER" id="PTHR21716">
    <property type="entry name" value="TRANSMEMBRANE PROTEIN"/>
    <property type="match status" value="1"/>
</dbReference>
<evidence type="ECO:0000256" key="4">
    <source>
        <dbReference type="ARBA" id="ARBA00022989"/>
    </source>
</evidence>
<feature type="transmembrane region" description="Helical" evidence="7">
    <location>
        <begin position="407"/>
        <end position="433"/>
    </location>
</feature>
<comment type="similarity">
    <text evidence="2">Belongs to the autoinducer-2 exporter (AI-2E) (TC 2.A.86) family.</text>
</comment>
<organism evidence="8 9">
    <name type="scientific">Blastopirellula marina</name>
    <dbReference type="NCBI Taxonomy" id="124"/>
    <lineage>
        <taxon>Bacteria</taxon>
        <taxon>Pseudomonadati</taxon>
        <taxon>Planctomycetota</taxon>
        <taxon>Planctomycetia</taxon>
        <taxon>Pirellulales</taxon>
        <taxon>Pirellulaceae</taxon>
        <taxon>Blastopirellula</taxon>
    </lineage>
</organism>
<feature type="transmembrane region" description="Helical" evidence="7">
    <location>
        <begin position="86"/>
        <end position="107"/>
    </location>
</feature>
<dbReference type="Pfam" id="PF01594">
    <property type="entry name" value="AI-2E_transport"/>
    <property type="match status" value="1"/>
</dbReference>
<feature type="compositionally biased region" description="Acidic residues" evidence="6">
    <location>
        <begin position="196"/>
        <end position="206"/>
    </location>
</feature>
<accession>A0A2S8F003</accession>
<feature type="transmembrane region" description="Helical" evidence="7">
    <location>
        <begin position="32"/>
        <end position="50"/>
    </location>
</feature>
<evidence type="ECO:0000313" key="8">
    <source>
        <dbReference type="EMBL" id="PQO25489.1"/>
    </source>
</evidence>
<dbReference type="GO" id="GO:0016020">
    <property type="term" value="C:membrane"/>
    <property type="evidence" value="ECO:0007669"/>
    <property type="project" value="UniProtKB-SubCell"/>
</dbReference>
<feature type="transmembrane region" description="Helical" evidence="7">
    <location>
        <begin position="307"/>
        <end position="330"/>
    </location>
</feature>
<keyword evidence="5 7" id="KW-0472">Membrane</keyword>
<proteinExistence type="inferred from homology"/>
<dbReference type="PANTHER" id="PTHR21716:SF64">
    <property type="entry name" value="AI-2 TRANSPORT PROTEIN TQSA"/>
    <property type="match status" value="1"/>
</dbReference>
<reference evidence="8 9" key="1">
    <citation type="submission" date="2018-02" db="EMBL/GenBank/DDBJ databases">
        <title>Comparative genomes isolates from brazilian mangrove.</title>
        <authorList>
            <person name="Araujo J.E."/>
            <person name="Taketani R.G."/>
            <person name="Silva M.C.P."/>
            <person name="Loureco M.V."/>
            <person name="Andreote F.D."/>
        </authorList>
    </citation>
    <scope>NUCLEOTIDE SEQUENCE [LARGE SCALE GENOMIC DNA]</scope>
    <source>
        <strain evidence="8 9">HEX-2 MGV</strain>
    </source>
</reference>
<evidence type="ECO:0000256" key="1">
    <source>
        <dbReference type="ARBA" id="ARBA00004141"/>
    </source>
</evidence>
<keyword evidence="3 7" id="KW-0812">Transmembrane</keyword>
<evidence type="ECO:0000256" key="5">
    <source>
        <dbReference type="ARBA" id="ARBA00023136"/>
    </source>
</evidence>
<dbReference type="Proteomes" id="UP000240009">
    <property type="component" value="Unassembled WGS sequence"/>
</dbReference>
<protein>
    <recommendedName>
        <fullName evidence="10">AI-2E family transporter</fullName>
    </recommendedName>
</protein>
<name>A0A2S8F003_9BACT</name>
<comment type="caution">
    <text evidence="8">The sequence shown here is derived from an EMBL/GenBank/DDBJ whole genome shotgun (WGS) entry which is preliminary data.</text>
</comment>
<evidence type="ECO:0000256" key="2">
    <source>
        <dbReference type="ARBA" id="ARBA00009773"/>
    </source>
</evidence>
<evidence type="ECO:0000313" key="9">
    <source>
        <dbReference type="Proteomes" id="UP000240009"/>
    </source>
</evidence>
<gene>
    <name evidence="8" type="ORF">C5Y96_24420</name>
</gene>
<feature type="transmembrane region" description="Helical" evidence="7">
    <location>
        <begin position="56"/>
        <end position="74"/>
    </location>
</feature>
<feature type="transmembrane region" description="Helical" evidence="7">
    <location>
        <begin position="336"/>
        <end position="358"/>
    </location>
</feature>
<keyword evidence="4 7" id="KW-1133">Transmembrane helix</keyword>
<evidence type="ECO:0000256" key="3">
    <source>
        <dbReference type="ARBA" id="ARBA00022692"/>
    </source>
</evidence>
<feature type="compositionally biased region" description="Low complexity" evidence="6">
    <location>
        <begin position="184"/>
        <end position="195"/>
    </location>
</feature>
<dbReference type="EMBL" id="PUIA01000081">
    <property type="protein sequence ID" value="PQO25489.1"/>
    <property type="molecule type" value="Genomic_DNA"/>
</dbReference>